<dbReference type="NCBIfam" id="TIGR01509">
    <property type="entry name" value="HAD-SF-IA-v3"/>
    <property type="match status" value="1"/>
</dbReference>
<dbReference type="RefSeq" id="WP_219810389.1">
    <property type="nucleotide sequence ID" value="NZ_PDJH01000001.1"/>
</dbReference>
<proteinExistence type="predicted"/>
<dbReference type="InterPro" id="IPR041492">
    <property type="entry name" value="HAD_2"/>
</dbReference>
<dbReference type="SFLD" id="SFLDS00003">
    <property type="entry name" value="Haloacid_Dehalogenase"/>
    <property type="match status" value="1"/>
</dbReference>
<dbReference type="InterPro" id="IPR023214">
    <property type="entry name" value="HAD_sf"/>
</dbReference>
<reference evidence="1 2" key="1">
    <citation type="submission" date="2017-10" db="EMBL/GenBank/DDBJ databases">
        <title>Sequencing the genomes of 1000 actinobacteria strains.</title>
        <authorList>
            <person name="Klenk H.-P."/>
        </authorList>
    </citation>
    <scope>NUCLEOTIDE SEQUENCE [LARGE SCALE GENOMIC DNA]</scope>
    <source>
        <strain evidence="1 2">DSM 21574</strain>
    </source>
</reference>
<dbReference type="FunFam" id="3.40.50.1000:FF:000162">
    <property type="entry name" value="HAD-like protein"/>
    <property type="match status" value="1"/>
</dbReference>
<dbReference type="EMBL" id="PDJH01000001">
    <property type="protein sequence ID" value="PFG37282.1"/>
    <property type="molecule type" value="Genomic_DNA"/>
</dbReference>
<dbReference type="InterPro" id="IPR023198">
    <property type="entry name" value="PGP-like_dom2"/>
</dbReference>
<evidence type="ECO:0000313" key="2">
    <source>
        <dbReference type="Proteomes" id="UP000221394"/>
    </source>
</evidence>
<dbReference type="SFLD" id="SFLDG01129">
    <property type="entry name" value="C1.5:_HAD__Beta-PGM__Phosphata"/>
    <property type="match status" value="1"/>
</dbReference>
<dbReference type="InterPro" id="IPR036412">
    <property type="entry name" value="HAD-like_sf"/>
</dbReference>
<dbReference type="Proteomes" id="UP000221394">
    <property type="component" value="Unassembled WGS sequence"/>
</dbReference>
<comment type="caution">
    <text evidence="1">The sequence shown here is derived from an EMBL/GenBank/DDBJ whole genome shotgun (WGS) entry which is preliminary data.</text>
</comment>
<name>A0A2A9EGA5_9MICO</name>
<dbReference type="PANTHER" id="PTHR43481:SF4">
    <property type="entry name" value="GLYCEROL-1-PHOSPHATE PHOSPHOHYDROLASE 1-RELATED"/>
    <property type="match status" value="1"/>
</dbReference>
<dbReference type="NCBIfam" id="TIGR01549">
    <property type="entry name" value="HAD-SF-IA-v1"/>
    <property type="match status" value="1"/>
</dbReference>
<protein>
    <submittedName>
        <fullName evidence="1">Sugar-phosphatase</fullName>
    </submittedName>
</protein>
<evidence type="ECO:0000313" key="1">
    <source>
        <dbReference type="EMBL" id="PFG37282.1"/>
    </source>
</evidence>
<dbReference type="Gene3D" id="1.10.150.240">
    <property type="entry name" value="Putative phosphatase, domain 2"/>
    <property type="match status" value="1"/>
</dbReference>
<dbReference type="PANTHER" id="PTHR43481">
    <property type="entry name" value="FRUCTOSE-1-PHOSPHATE PHOSPHATASE"/>
    <property type="match status" value="1"/>
</dbReference>
<dbReference type="AlphaFoldDB" id="A0A2A9EGA5"/>
<dbReference type="InterPro" id="IPR006439">
    <property type="entry name" value="HAD-SF_hydro_IA"/>
</dbReference>
<dbReference type="Pfam" id="PF13419">
    <property type="entry name" value="HAD_2"/>
    <property type="match status" value="1"/>
</dbReference>
<accession>A0A2A9EGA5</accession>
<organism evidence="1 2">
    <name type="scientific">Flavimobilis soli</name>
    <dbReference type="NCBI Taxonomy" id="442709"/>
    <lineage>
        <taxon>Bacteria</taxon>
        <taxon>Bacillati</taxon>
        <taxon>Actinomycetota</taxon>
        <taxon>Actinomycetes</taxon>
        <taxon>Micrococcales</taxon>
        <taxon>Jonesiaceae</taxon>
        <taxon>Flavimobilis</taxon>
    </lineage>
</organism>
<dbReference type="InterPro" id="IPR051806">
    <property type="entry name" value="HAD-like_SPP"/>
</dbReference>
<sequence>MTDATRSPADRQPDAAVFDAVLFDMDGTLVDSTRAVEIAWDRFLREEGLDPDLPKSHGVPSHAQVEEVLPPERWAEAKARYDAIELETTEGVVAFPGIADLLAGLGSRWTIVTSCSRALALVRLAAAGLSAPDRMVTVDDVTHGKPDPEPFARGAAVMGTTPRRCLAVEDAPAGLASARSAGCTTLGVASTHPLAALDADTTVAALTDVGLAAEPAGVRLTRTA</sequence>
<dbReference type="GO" id="GO:0050308">
    <property type="term" value="F:sugar-phosphatase activity"/>
    <property type="evidence" value="ECO:0007669"/>
    <property type="project" value="TreeGrafter"/>
</dbReference>
<dbReference type="Gene3D" id="3.40.50.1000">
    <property type="entry name" value="HAD superfamily/HAD-like"/>
    <property type="match status" value="1"/>
</dbReference>
<dbReference type="SUPFAM" id="SSF56784">
    <property type="entry name" value="HAD-like"/>
    <property type="match status" value="1"/>
</dbReference>
<keyword evidence="2" id="KW-1185">Reference proteome</keyword>
<gene>
    <name evidence="1" type="ORF">ATL41_2036</name>
</gene>